<organism evidence="2 3">
    <name type="scientific">Kribbella caucasensis</name>
    <dbReference type="NCBI Taxonomy" id="2512215"/>
    <lineage>
        <taxon>Bacteria</taxon>
        <taxon>Bacillati</taxon>
        <taxon>Actinomycetota</taxon>
        <taxon>Actinomycetes</taxon>
        <taxon>Propionibacteriales</taxon>
        <taxon>Kribbellaceae</taxon>
        <taxon>Kribbella</taxon>
    </lineage>
</organism>
<dbReference type="AlphaFoldDB" id="A0A4R6KNN3"/>
<feature type="region of interest" description="Disordered" evidence="1">
    <location>
        <begin position="52"/>
        <end position="124"/>
    </location>
</feature>
<name>A0A4R6KNN3_9ACTN</name>
<keyword evidence="3" id="KW-1185">Reference proteome</keyword>
<feature type="region of interest" description="Disordered" evidence="1">
    <location>
        <begin position="1"/>
        <end position="20"/>
    </location>
</feature>
<reference evidence="2 3" key="1">
    <citation type="submission" date="2019-03" db="EMBL/GenBank/DDBJ databases">
        <title>Genomic Encyclopedia of Type Strains, Phase III (KMG-III): the genomes of soil and plant-associated and newly described type strains.</title>
        <authorList>
            <person name="Whitman W."/>
        </authorList>
    </citation>
    <scope>NUCLEOTIDE SEQUENCE [LARGE SCALE GENOMIC DNA]</scope>
    <source>
        <strain evidence="2 3">VKM Ac-2527</strain>
    </source>
</reference>
<evidence type="ECO:0000256" key="1">
    <source>
        <dbReference type="SAM" id="MobiDB-lite"/>
    </source>
</evidence>
<proteinExistence type="predicted"/>
<accession>A0A4R6KNN3</accession>
<dbReference type="Proteomes" id="UP000295388">
    <property type="component" value="Unassembled WGS sequence"/>
</dbReference>
<sequence>MLVQVEAPGSQVSWKREMPPTRSRVAAIAPGMTAALIGTGRPATFGAAVSDGSRYAEEPQHRDQAGSHFVGQEREQRELVPIGWHGSEGIPVGAEQPRQPQYAVREGEAGHQPRQQPHGRDGHEFLLRSWDSTMSPEVSRALRSREWTPSLLRVIGAGGSRSERWRRRRAGCGGGGPR</sequence>
<feature type="compositionally biased region" description="Basic and acidic residues" evidence="1">
    <location>
        <begin position="54"/>
        <end position="78"/>
    </location>
</feature>
<evidence type="ECO:0000313" key="2">
    <source>
        <dbReference type="EMBL" id="TDO54222.1"/>
    </source>
</evidence>
<evidence type="ECO:0000313" key="3">
    <source>
        <dbReference type="Proteomes" id="UP000295388"/>
    </source>
</evidence>
<dbReference type="EMBL" id="SNWQ01000001">
    <property type="protein sequence ID" value="TDO54222.1"/>
    <property type="molecule type" value="Genomic_DNA"/>
</dbReference>
<protein>
    <submittedName>
        <fullName evidence="2">Uncharacterized protein</fullName>
    </submittedName>
</protein>
<feature type="region of interest" description="Disordered" evidence="1">
    <location>
        <begin position="158"/>
        <end position="178"/>
    </location>
</feature>
<comment type="caution">
    <text evidence="2">The sequence shown here is derived from an EMBL/GenBank/DDBJ whole genome shotgun (WGS) entry which is preliminary data.</text>
</comment>
<gene>
    <name evidence="2" type="ORF">EV643_1013</name>
</gene>